<reference evidence="1 2" key="1">
    <citation type="submission" date="2018-08" db="EMBL/GenBank/DDBJ databases">
        <title>Recombination of ecologically and evolutionarily significant loci maintains genetic cohesion in the Pseudomonas syringae species complex.</title>
        <authorList>
            <person name="Dillon M."/>
            <person name="Thakur S."/>
            <person name="Almeida R.N.D."/>
            <person name="Weir B.S."/>
            <person name="Guttman D.S."/>
        </authorList>
    </citation>
    <scope>NUCLEOTIDE SEQUENCE [LARGE SCALE GENOMIC DNA]</scope>
    <source>
        <strain evidence="1 2">ICMP 5019</strain>
    </source>
</reference>
<evidence type="ECO:0000313" key="1">
    <source>
        <dbReference type="EMBL" id="RMR96373.1"/>
    </source>
</evidence>
<sequence length="229" mass="25716">MFGVHHVLGSYHQQLVFDSADFAQNSAHAVHLGFVGTGGNARIQFVIRHIACGQVTTQGDDRVDVLIHPALLGLPQSGQTTLLFGIIRCQALERIKFFSKAPLTRYQRLEKCVFRRDDEASHACLDVDQLLKSQLCVAQHLISVDVVVGGVFYLLEASVSTGYQHGNKYDYRDKTEIELLRDTEFAEHDVDPEHSRSVACMGVITRKNALNHFTRIISFGYYPFRPLAQ</sequence>
<proteinExistence type="predicted"/>
<dbReference type="AlphaFoldDB" id="A0AB37QJP4"/>
<accession>A0AB37QJP4</accession>
<evidence type="ECO:0000313" key="2">
    <source>
        <dbReference type="Proteomes" id="UP000272613"/>
    </source>
</evidence>
<dbReference type="Proteomes" id="UP000272613">
    <property type="component" value="Unassembled WGS sequence"/>
</dbReference>
<dbReference type="EMBL" id="RBSH01000269">
    <property type="protein sequence ID" value="RMR96373.1"/>
    <property type="molecule type" value="Genomic_DNA"/>
</dbReference>
<protein>
    <submittedName>
        <fullName evidence="1">Uncharacterized protein</fullName>
    </submittedName>
</protein>
<organism evidence="1 2">
    <name type="scientific">Pseudomonas coronafaciens pv. garcae</name>
    <dbReference type="NCBI Taxonomy" id="251653"/>
    <lineage>
        <taxon>Bacteria</taxon>
        <taxon>Pseudomonadati</taxon>
        <taxon>Pseudomonadota</taxon>
        <taxon>Gammaproteobacteria</taxon>
        <taxon>Pseudomonadales</taxon>
        <taxon>Pseudomonadaceae</taxon>
        <taxon>Pseudomonas</taxon>
        <taxon>Pseudomonas coronafaciens</taxon>
    </lineage>
</organism>
<name>A0AB37QJP4_9PSED</name>
<comment type="caution">
    <text evidence="1">The sequence shown here is derived from an EMBL/GenBank/DDBJ whole genome shotgun (WGS) entry which is preliminary data.</text>
</comment>
<gene>
    <name evidence="1" type="ORF">ALP74_02661</name>
</gene>